<dbReference type="NCBIfam" id="TIGR00229">
    <property type="entry name" value="sensory_box"/>
    <property type="match status" value="1"/>
</dbReference>
<evidence type="ECO:0000256" key="2">
    <source>
        <dbReference type="ARBA" id="ARBA00022840"/>
    </source>
</evidence>
<dbReference type="SMART" id="SM00091">
    <property type="entry name" value="PAS"/>
    <property type="match status" value="1"/>
</dbReference>
<dbReference type="CDD" id="cd00009">
    <property type="entry name" value="AAA"/>
    <property type="match status" value="1"/>
</dbReference>
<gene>
    <name evidence="7" type="ORF">ENW96_03600</name>
</gene>
<dbReference type="InterPro" id="IPR002078">
    <property type="entry name" value="Sigma_54_int"/>
</dbReference>
<dbReference type="PRINTS" id="PR01590">
    <property type="entry name" value="HTHFIS"/>
</dbReference>
<dbReference type="Gene3D" id="1.10.8.60">
    <property type="match status" value="1"/>
</dbReference>
<evidence type="ECO:0000256" key="3">
    <source>
        <dbReference type="ARBA" id="ARBA00023015"/>
    </source>
</evidence>
<keyword evidence="4" id="KW-0804">Transcription</keyword>
<sequence>MTGPCDRYWETVIHTMMDGLMVVDPAGTIVAVNPAMERLTGYTRQELIGQPCAILNCDRCRGLSPRGPGRRCAVFREGRVHRIRCLLSKKNGATLPFLKNAAILKDETGRVLGAVETLTDLSAITARDRVISCLRRELHRDDTFHGLVGRSPAMLQLFQFLASAAASEAPVILYGESGTGKELAAAALHRLSPRNKGPFVKVNSAALNESLLESELFGHVKGAFTGADRTRMGRFEAAHRGSIFLDEIGDLPLSTQAKLLRVLQEKVIEKVGDHRPIPVDVRIITATNQNLPLLVEQGRFREDLFFRINVIPISLPPLRQRREDIPLLVEHFIERAAAKTQKPITGLSREALEIFLAYEWPGNVRELMNVIDYAFVLCHDGMILPEHLPAQLTGKPSPPARVRRAKPPGHRQVTREELLNSLKAAHGKKTKAAEILGVSRVTLWKWLKEYKVQVEMVVRD</sequence>
<dbReference type="Gene3D" id="1.10.10.60">
    <property type="entry name" value="Homeodomain-like"/>
    <property type="match status" value="1"/>
</dbReference>
<dbReference type="InterPro" id="IPR058031">
    <property type="entry name" value="AAA_lid_NorR"/>
</dbReference>
<dbReference type="GO" id="GO:0043565">
    <property type="term" value="F:sequence-specific DNA binding"/>
    <property type="evidence" value="ECO:0007669"/>
    <property type="project" value="InterPro"/>
</dbReference>
<dbReference type="AlphaFoldDB" id="A0A7C3UYH4"/>
<dbReference type="InterPro" id="IPR003593">
    <property type="entry name" value="AAA+_ATPase"/>
</dbReference>
<dbReference type="Pfam" id="PF25601">
    <property type="entry name" value="AAA_lid_14"/>
    <property type="match status" value="1"/>
</dbReference>
<dbReference type="CDD" id="cd00130">
    <property type="entry name" value="PAS"/>
    <property type="match status" value="1"/>
</dbReference>
<protein>
    <submittedName>
        <fullName evidence="7">PAS domain-containing protein</fullName>
    </submittedName>
</protein>
<dbReference type="SUPFAM" id="SSF52540">
    <property type="entry name" value="P-loop containing nucleoside triphosphate hydrolases"/>
    <property type="match status" value="1"/>
</dbReference>
<dbReference type="Pfam" id="PF02954">
    <property type="entry name" value="HTH_8"/>
    <property type="match status" value="1"/>
</dbReference>
<accession>A0A7C3UYH4</accession>
<feature type="domain" description="Sigma-54 factor interaction" evidence="5">
    <location>
        <begin position="147"/>
        <end position="376"/>
    </location>
</feature>
<dbReference type="PROSITE" id="PS50045">
    <property type="entry name" value="SIGMA54_INTERACT_4"/>
    <property type="match status" value="1"/>
</dbReference>
<dbReference type="Pfam" id="PF13426">
    <property type="entry name" value="PAS_9"/>
    <property type="match status" value="1"/>
</dbReference>
<dbReference type="GO" id="GO:0005524">
    <property type="term" value="F:ATP binding"/>
    <property type="evidence" value="ECO:0007669"/>
    <property type="project" value="UniProtKB-KW"/>
</dbReference>
<dbReference type="EMBL" id="DTMF01000096">
    <property type="protein sequence ID" value="HGF33461.1"/>
    <property type="molecule type" value="Genomic_DNA"/>
</dbReference>
<dbReference type="Gene3D" id="3.30.450.20">
    <property type="entry name" value="PAS domain"/>
    <property type="match status" value="1"/>
</dbReference>
<dbReference type="SUPFAM" id="SSF55785">
    <property type="entry name" value="PYP-like sensor domain (PAS domain)"/>
    <property type="match status" value="1"/>
</dbReference>
<keyword evidence="3" id="KW-0805">Transcription regulation</keyword>
<evidence type="ECO:0000313" key="7">
    <source>
        <dbReference type="EMBL" id="HGF33461.1"/>
    </source>
</evidence>
<reference evidence="7" key="1">
    <citation type="journal article" date="2020" name="mSystems">
        <title>Genome- and Community-Level Interaction Insights into Carbon Utilization and Element Cycling Functions of Hydrothermarchaeota in Hydrothermal Sediment.</title>
        <authorList>
            <person name="Zhou Z."/>
            <person name="Liu Y."/>
            <person name="Xu W."/>
            <person name="Pan J."/>
            <person name="Luo Z.H."/>
            <person name="Li M."/>
        </authorList>
    </citation>
    <scope>NUCLEOTIDE SEQUENCE [LARGE SCALE GENOMIC DNA]</scope>
    <source>
        <strain evidence="7">SpSt-897</strain>
    </source>
</reference>
<keyword evidence="2" id="KW-0067">ATP-binding</keyword>
<feature type="domain" description="PAS" evidence="6">
    <location>
        <begin position="5"/>
        <end position="50"/>
    </location>
</feature>
<evidence type="ECO:0000259" key="6">
    <source>
        <dbReference type="PROSITE" id="PS50112"/>
    </source>
</evidence>
<dbReference type="Gene3D" id="3.40.50.300">
    <property type="entry name" value="P-loop containing nucleotide triphosphate hydrolases"/>
    <property type="match status" value="1"/>
</dbReference>
<dbReference type="InterPro" id="IPR009057">
    <property type="entry name" value="Homeodomain-like_sf"/>
</dbReference>
<dbReference type="InterPro" id="IPR027417">
    <property type="entry name" value="P-loop_NTPase"/>
</dbReference>
<dbReference type="InterPro" id="IPR002197">
    <property type="entry name" value="HTH_Fis"/>
</dbReference>
<dbReference type="SMART" id="SM00382">
    <property type="entry name" value="AAA"/>
    <property type="match status" value="1"/>
</dbReference>
<evidence type="ECO:0000256" key="1">
    <source>
        <dbReference type="ARBA" id="ARBA00022741"/>
    </source>
</evidence>
<comment type="caution">
    <text evidence="7">The sequence shown here is derived from an EMBL/GenBank/DDBJ whole genome shotgun (WGS) entry which is preliminary data.</text>
</comment>
<dbReference type="FunFam" id="3.40.50.300:FF:000006">
    <property type="entry name" value="DNA-binding transcriptional regulator NtrC"/>
    <property type="match status" value="1"/>
</dbReference>
<dbReference type="GO" id="GO:0006355">
    <property type="term" value="P:regulation of DNA-templated transcription"/>
    <property type="evidence" value="ECO:0007669"/>
    <property type="project" value="InterPro"/>
</dbReference>
<dbReference type="InterPro" id="IPR035965">
    <property type="entry name" value="PAS-like_dom_sf"/>
</dbReference>
<dbReference type="InterPro" id="IPR025944">
    <property type="entry name" value="Sigma_54_int_dom_CS"/>
</dbReference>
<evidence type="ECO:0000259" key="5">
    <source>
        <dbReference type="PROSITE" id="PS50045"/>
    </source>
</evidence>
<dbReference type="PROSITE" id="PS50112">
    <property type="entry name" value="PAS"/>
    <property type="match status" value="1"/>
</dbReference>
<keyword evidence="1" id="KW-0547">Nucleotide-binding</keyword>
<dbReference type="PANTHER" id="PTHR32071">
    <property type="entry name" value="TRANSCRIPTIONAL REGULATORY PROTEIN"/>
    <property type="match status" value="1"/>
</dbReference>
<name>A0A7C3UYH4_9BACT</name>
<evidence type="ECO:0000256" key="4">
    <source>
        <dbReference type="ARBA" id="ARBA00023163"/>
    </source>
</evidence>
<dbReference type="PROSITE" id="PS00688">
    <property type="entry name" value="SIGMA54_INTERACT_3"/>
    <property type="match status" value="1"/>
</dbReference>
<organism evidence="7">
    <name type="scientific">Desulfobacca acetoxidans</name>
    <dbReference type="NCBI Taxonomy" id="60893"/>
    <lineage>
        <taxon>Bacteria</taxon>
        <taxon>Pseudomonadati</taxon>
        <taxon>Thermodesulfobacteriota</taxon>
        <taxon>Desulfobaccia</taxon>
        <taxon>Desulfobaccales</taxon>
        <taxon>Desulfobaccaceae</taxon>
        <taxon>Desulfobacca</taxon>
    </lineage>
</organism>
<dbReference type="SUPFAM" id="SSF46689">
    <property type="entry name" value="Homeodomain-like"/>
    <property type="match status" value="1"/>
</dbReference>
<dbReference type="Pfam" id="PF00158">
    <property type="entry name" value="Sigma54_activat"/>
    <property type="match status" value="1"/>
</dbReference>
<proteinExistence type="predicted"/>
<dbReference type="InterPro" id="IPR000014">
    <property type="entry name" value="PAS"/>
</dbReference>